<keyword evidence="2" id="KW-1185">Reference proteome</keyword>
<evidence type="ECO:0000313" key="1">
    <source>
        <dbReference type="EMBL" id="KAI9455387.1"/>
    </source>
</evidence>
<reference evidence="1" key="1">
    <citation type="submission" date="2021-03" db="EMBL/GenBank/DDBJ databases">
        <title>Evolutionary priming and transition to the ectomycorrhizal habit in an iconic lineage of mushroom-forming fungi: is preadaptation a requirement?</title>
        <authorList>
            <consortium name="DOE Joint Genome Institute"/>
            <person name="Looney B.P."/>
            <person name="Miyauchi S."/>
            <person name="Morin E."/>
            <person name="Drula E."/>
            <person name="Courty P.E."/>
            <person name="Chicoki N."/>
            <person name="Fauchery L."/>
            <person name="Kohler A."/>
            <person name="Kuo A."/>
            <person name="LaButti K."/>
            <person name="Pangilinan J."/>
            <person name="Lipzen A."/>
            <person name="Riley R."/>
            <person name="Andreopoulos W."/>
            <person name="He G."/>
            <person name="Johnson J."/>
            <person name="Barry K.W."/>
            <person name="Grigoriev I.V."/>
            <person name="Nagy L."/>
            <person name="Hibbett D."/>
            <person name="Henrissat B."/>
            <person name="Matheny P.B."/>
            <person name="Labbe J."/>
            <person name="Martin A.F."/>
        </authorList>
    </citation>
    <scope>NUCLEOTIDE SEQUENCE</scope>
    <source>
        <strain evidence="1">BPL698</strain>
    </source>
</reference>
<evidence type="ECO:0000313" key="2">
    <source>
        <dbReference type="Proteomes" id="UP001207468"/>
    </source>
</evidence>
<protein>
    <submittedName>
        <fullName evidence="1">Uncharacterized protein</fullName>
    </submittedName>
</protein>
<name>A0ACC0U008_9AGAM</name>
<organism evidence="1 2">
    <name type="scientific">Russula earlei</name>
    <dbReference type="NCBI Taxonomy" id="71964"/>
    <lineage>
        <taxon>Eukaryota</taxon>
        <taxon>Fungi</taxon>
        <taxon>Dikarya</taxon>
        <taxon>Basidiomycota</taxon>
        <taxon>Agaricomycotina</taxon>
        <taxon>Agaricomycetes</taxon>
        <taxon>Russulales</taxon>
        <taxon>Russulaceae</taxon>
        <taxon>Russula</taxon>
    </lineage>
</organism>
<gene>
    <name evidence="1" type="ORF">F5148DRAFT_1226257</name>
</gene>
<accession>A0ACC0U008</accession>
<dbReference type="EMBL" id="JAGFNK010000252">
    <property type="protein sequence ID" value="KAI9455387.1"/>
    <property type="molecule type" value="Genomic_DNA"/>
</dbReference>
<sequence length="83" mass="9290">MAWTAMTLPPPLLLRFLPRATCVSLCFPPSFSLFLTSQAAVATTIHHEFSHVQSFSHVDRVRFSSLFFAGSHPISPPFPPSYR</sequence>
<dbReference type="Proteomes" id="UP001207468">
    <property type="component" value="Unassembled WGS sequence"/>
</dbReference>
<comment type="caution">
    <text evidence="1">The sequence shown here is derived from an EMBL/GenBank/DDBJ whole genome shotgun (WGS) entry which is preliminary data.</text>
</comment>
<proteinExistence type="predicted"/>